<evidence type="ECO:0000256" key="1">
    <source>
        <dbReference type="ARBA" id="ARBA00009013"/>
    </source>
</evidence>
<reference evidence="4" key="1">
    <citation type="submission" date="2020-10" db="EMBL/GenBank/DDBJ databases">
        <authorList>
            <person name="Gilroy R."/>
        </authorList>
    </citation>
    <scope>NUCLEOTIDE SEQUENCE</scope>
    <source>
        <strain evidence="4">ChiHjej12B11-29160</strain>
    </source>
</reference>
<organism evidence="4 5">
    <name type="scientific">Candidatus Coprovicinus avistercoris</name>
    <dbReference type="NCBI Taxonomy" id="2840754"/>
    <lineage>
        <taxon>Bacteria</taxon>
        <taxon>Bacillati</taxon>
        <taxon>Actinomycetota</taxon>
        <taxon>Coriobacteriia</taxon>
        <taxon>Coriobacteriales</taxon>
        <taxon>Coriobacteriaceae</taxon>
        <taxon>Coriobacteriaceae incertae sedis</taxon>
        <taxon>Candidatus Coprovicinus</taxon>
    </lineage>
</organism>
<dbReference type="EMBL" id="DVMQ01000017">
    <property type="protein sequence ID" value="HIU24421.1"/>
    <property type="molecule type" value="Genomic_DNA"/>
</dbReference>
<dbReference type="InterPro" id="IPR036513">
    <property type="entry name" value="STAS_dom_sf"/>
</dbReference>
<comment type="similarity">
    <text evidence="1 2">Belongs to the anti-sigma-factor antagonist family.</text>
</comment>
<dbReference type="InterPro" id="IPR003658">
    <property type="entry name" value="Anti-sigma_ant"/>
</dbReference>
<dbReference type="GO" id="GO:0043856">
    <property type="term" value="F:anti-sigma factor antagonist activity"/>
    <property type="evidence" value="ECO:0007669"/>
    <property type="project" value="InterPro"/>
</dbReference>
<feature type="domain" description="STAS" evidence="3">
    <location>
        <begin position="3"/>
        <end position="110"/>
    </location>
</feature>
<comment type="caution">
    <text evidence="4">The sequence shown here is derived from an EMBL/GenBank/DDBJ whole genome shotgun (WGS) entry which is preliminary data.</text>
</comment>
<dbReference type="PANTHER" id="PTHR33495:SF2">
    <property type="entry name" value="ANTI-SIGMA FACTOR ANTAGONIST TM_1081-RELATED"/>
    <property type="match status" value="1"/>
</dbReference>
<dbReference type="SUPFAM" id="SSF52091">
    <property type="entry name" value="SpoIIaa-like"/>
    <property type="match status" value="1"/>
</dbReference>
<name>A0A9D1HXA5_9ACTN</name>
<evidence type="ECO:0000313" key="4">
    <source>
        <dbReference type="EMBL" id="HIU24421.1"/>
    </source>
</evidence>
<dbReference type="Pfam" id="PF01740">
    <property type="entry name" value="STAS"/>
    <property type="match status" value="1"/>
</dbReference>
<dbReference type="Proteomes" id="UP000824078">
    <property type="component" value="Unassembled WGS sequence"/>
</dbReference>
<dbReference type="PROSITE" id="PS50801">
    <property type="entry name" value="STAS"/>
    <property type="match status" value="1"/>
</dbReference>
<evidence type="ECO:0000259" key="3">
    <source>
        <dbReference type="PROSITE" id="PS50801"/>
    </source>
</evidence>
<proteinExistence type="inferred from homology"/>
<protein>
    <recommendedName>
        <fullName evidence="2">Anti-sigma factor antagonist</fullName>
    </recommendedName>
</protein>
<reference evidence="4" key="2">
    <citation type="journal article" date="2021" name="PeerJ">
        <title>Extensive microbial diversity within the chicken gut microbiome revealed by metagenomics and culture.</title>
        <authorList>
            <person name="Gilroy R."/>
            <person name="Ravi A."/>
            <person name="Getino M."/>
            <person name="Pursley I."/>
            <person name="Horton D.L."/>
            <person name="Alikhan N.F."/>
            <person name="Baker D."/>
            <person name="Gharbi K."/>
            <person name="Hall N."/>
            <person name="Watson M."/>
            <person name="Adriaenssens E.M."/>
            <person name="Foster-Nyarko E."/>
            <person name="Jarju S."/>
            <person name="Secka A."/>
            <person name="Antonio M."/>
            <person name="Oren A."/>
            <person name="Chaudhuri R.R."/>
            <person name="La Ragione R."/>
            <person name="Hildebrand F."/>
            <person name="Pallen M.J."/>
        </authorList>
    </citation>
    <scope>NUCLEOTIDE SEQUENCE</scope>
    <source>
        <strain evidence="4">ChiHjej12B11-29160</strain>
    </source>
</reference>
<evidence type="ECO:0000256" key="2">
    <source>
        <dbReference type="RuleBase" id="RU003749"/>
    </source>
</evidence>
<evidence type="ECO:0000313" key="5">
    <source>
        <dbReference type="Proteomes" id="UP000824078"/>
    </source>
</evidence>
<accession>A0A9D1HXA5</accession>
<dbReference type="NCBIfam" id="TIGR00377">
    <property type="entry name" value="ant_ant_sig"/>
    <property type="match status" value="1"/>
</dbReference>
<dbReference type="Gene3D" id="3.30.750.24">
    <property type="entry name" value="STAS domain"/>
    <property type="match status" value="1"/>
</dbReference>
<dbReference type="AlphaFoldDB" id="A0A9D1HXA5"/>
<gene>
    <name evidence="4" type="ORF">IAD17_05820</name>
</gene>
<dbReference type="InterPro" id="IPR002645">
    <property type="entry name" value="STAS_dom"/>
</dbReference>
<sequence length="110" mass="11782">MELTITTRHENDREIVLVSGEVDVSNADVLRDALDKALASGTHDVAIDIAEVPYIDSTGIGVLVGVVHRAHDAGIHVSVLHPQRNVMRVLGLLGVDAELNLDSTNAPEEE</sequence>
<dbReference type="PANTHER" id="PTHR33495">
    <property type="entry name" value="ANTI-SIGMA FACTOR ANTAGONIST TM_1081-RELATED-RELATED"/>
    <property type="match status" value="1"/>
</dbReference>
<dbReference type="CDD" id="cd07043">
    <property type="entry name" value="STAS_anti-anti-sigma_factors"/>
    <property type="match status" value="1"/>
</dbReference>